<feature type="transmembrane region" description="Helical" evidence="1">
    <location>
        <begin position="173"/>
        <end position="190"/>
    </location>
</feature>
<name>A0ABU1C8N1_9GAMM</name>
<dbReference type="Proteomes" id="UP001233535">
    <property type="component" value="Unassembled WGS sequence"/>
</dbReference>
<organism evidence="2 3">
    <name type="scientific">Lysobacter arvi</name>
    <dbReference type="NCBI Taxonomy" id="3038776"/>
    <lineage>
        <taxon>Bacteria</taxon>
        <taxon>Pseudomonadati</taxon>
        <taxon>Pseudomonadota</taxon>
        <taxon>Gammaproteobacteria</taxon>
        <taxon>Lysobacterales</taxon>
        <taxon>Lysobacteraceae</taxon>
        <taxon>Lysobacter</taxon>
    </lineage>
</organism>
<keyword evidence="1" id="KW-1133">Transmembrane helix</keyword>
<dbReference type="EMBL" id="JARUHG010000001">
    <property type="protein sequence ID" value="MDR0181543.1"/>
    <property type="molecule type" value="Genomic_DNA"/>
</dbReference>
<proteinExistence type="predicted"/>
<feature type="transmembrane region" description="Helical" evidence="1">
    <location>
        <begin position="148"/>
        <end position="167"/>
    </location>
</feature>
<keyword evidence="3" id="KW-1185">Reference proteome</keyword>
<keyword evidence="1" id="KW-0812">Transmembrane</keyword>
<feature type="transmembrane region" description="Helical" evidence="1">
    <location>
        <begin position="74"/>
        <end position="96"/>
    </location>
</feature>
<evidence type="ECO:0000313" key="2">
    <source>
        <dbReference type="EMBL" id="MDR0181543.1"/>
    </source>
</evidence>
<evidence type="ECO:0000313" key="3">
    <source>
        <dbReference type="Proteomes" id="UP001233535"/>
    </source>
</evidence>
<reference evidence="2 3" key="1">
    <citation type="submission" date="2023-04" db="EMBL/GenBank/DDBJ databases">
        <title>Lysobacter sp. strain UC isolated from soil sample.</title>
        <authorList>
            <person name="Choksket S."/>
            <person name="Harshvardhan F."/>
            <person name="Rana R."/>
            <person name="Patil P.B."/>
            <person name="Korpole S."/>
        </authorList>
    </citation>
    <scope>NUCLEOTIDE SEQUENCE [LARGE SCALE GENOMIC DNA]</scope>
    <source>
        <strain evidence="2 3">UC</strain>
    </source>
</reference>
<gene>
    <name evidence="2" type="ORF">P8609_00980</name>
</gene>
<evidence type="ECO:0008006" key="4">
    <source>
        <dbReference type="Google" id="ProtNLM"/>
    </source>
</evidence>
<evidence type="ECO:0000256" key="1">
    <source>
        <dbReference type="SAM" id="Phobius"/>
    </source>
</evidence>
<accession>A0ABU1C8N1</accession>
<protein>
    <recommendedName>
        <fullName evidence="4">DUF2868 domain-containing protein</fullName>
    </recommendedName>
</protein>
<keyword evidence="1" id="KW-0472">Membrane</keyword>
<dbReference type="RefSeq" id="WP_309260732.1">
    <property type="nucleotide sequence ID" value="NZ_JARUHG010000001.1"/>
</dbReference>
<comment type="caution">
    <text evidence="2">The sequence shown here is derived from an EMBL/GenBank/DDBJ whole genome shotgun (WGS) entry which is preliminary data.</text>
</comment>
<sequence>MDGAGLEVQGATTTQVAPVDVPPDLWRQYTYLGDKCDGYSRSSFEDFGLLFSTGAMAAWVPVSAQFPADTLGRWAPLTGFVAILFFIALVGTRTLAKQALVQYYLANLARVEASIAARLPANDADAFAFARRWPQWQATHYEPLMQRFLLLFALFLAVVPTAALWLGSGGAQAAIYVGCFLVVGGIYLSAAGRLRGAAMDGV</sequence>